<dbReference type="OrthoDB" id="10006218at2759"/>
<reference evidence="2" key="1">
    <citation type="submission" date="2021-02" db="EMBL/GenBank/DDBJ databases">
        <authorList>
            <person name="Bekaert M."/>
        </authorList>
    </citation>
    <scope>NUCLEOTIDE SEQUENCE</scope>
    <source>
        <strain evidence="2">IoA-00</strain>
    </source>
</reference>
<proteinExistence type="predicted"/>
<accession>A0A7R8CXJ1</accession>
<protein>
    <submittedName>
        <fullName evidence="2">(salmon louse) hypothetical protein</fullName>
    </submittedName>
</protein>
<dbReference type="Pfam" id="PF05050">
    <property type="entry name" value="Methyltransf_21"/>
    <property type="match status" value="1"/>
</dbReference>
<dbReference type="SUPFAM" id="SSF53335">
    <property type="entry name" value="S-adenosyl-L-methionine-dependent methyltransferases"/>
    <property type="match status" value="1"/>
</dbReference>
<gene>
    <name evidence="2" type="ORF">LSAA_10747</name>
</gene>
<dbReference type="AlphaFoldDB" id="A0A7R8CXJ1"/>
<dbReference type="InterPro" id="IPR006342">
    <property type="entry name" value="FkbM_mtfrase"/>
</dbReference>
<evidence type="ECO:0000313" key="3">
    <source>
        <dbReference type="Proteomes" id="UP000675881"/>
    </source>
</evidence>
<feature type="domain" description="Methyltransferase FkbM" evidence="1">
    <location>
        <begin position="64"/>
        <end position="246"/>
    </location>
</feature>
<keyword evidence="3" id="KW-1185">Reference proteome</keyword>
<evidence type="ECO:0000259" key="1">
    <source>
        <dbReference type="Pfam" id="PF05050"/>
    </source>
</evidence>
<dbReference type="Gene3D" id="3.40.50.150">
    <property type="entry name" value="Vaccinia Virus protein VP39"/>
    <property type="match status" value="1"/>
</dbReference>
<dbReference type="Proteomes" id="UP000675881">
    <property type="component" value="Chromosome 5"/>
</dbReference>
<evidence type="ECO:0000313" key="2">
    <source>
        <dbReference type="EMBL" id="CAF2960418.1"/>
    </source>
</evidence>
<sequence length="296" mass="34213">MNISRAGVRRGLLLLIFSFIVCFYFLLSKHKWRIENIISDKGRREATNQNDRNWFSDCTHVYLDVGTNIGVQIRKVFEPHLYPEAKMHPYFNKHFGGPEYRKSRVCAIGFEPNPRFEKRLKELESKYNRCGYRVKIFTKTAVSAFTQKGGMDFWSDGQEESNELGGTIVKVGQNPSLNKGSVDLIRLSDLVLNQVNKRNKSEDGVVLLKMDIEGSELEVLTDLLLTGALSTINLTFVEWHLQFKDKIPRGRDMNKVKSLIENTKDISQKYRLKDALHIINMDDETYYDSDFSLPQC</sequence>
<dbReference type="EMBL" id="HG994584">
    <property type="protein sequence ID" value="CAF2960418.1"/>
    <property type="molecule type" value="Genomic_DNA"/>
</dbReference>
<organism evidence="2 3">
    <name type="scientific">Lepeophtheirus salmonis</name>
    <name type="common">Salmon louse</name>
    <name type="synonym">Caligus salmonis</name>
    <dbReference type="NCBI Taxonomy" id="72036"/>
    <lineage>
        <taxon>Eukaryota</taxon>
        <taxon>Metazoa</taxon>
        <taxon>Ecdysozoa</taxon>
        <taxon>Arthropoda</taxon>
        <taxon>Crustacea</taxon>
        <taxon>Multicrustacea</taxon>
        <taxon>Hexanauplia</taxon>
        <taxon>Copepoda</taxon>
        <taxon>Siphonostomatoida</taxon>
        <taxon>Caligidae</taxon>
        <taxon>Lepeophtheirus</taxon>
    </lineage>
</organism>
<name>A0A7R8CXJ1_LEPSM</name>
<dbReference type="InterPro" id="IPR029063">
    <property type="entry name" value="SAM-dependent_MTases_sf"/>
</dbReference>